<dbReference type="InterPro" id="IPR029016">
    <property type="entry name" value="GAF-like_dom_sf"/>
</dbReference>
<protein>
    <submittedName>
        <fullName evidence="3">Cyclic di-GMP phosphodiesterase response regulator RpfG</fullName>
        <ecNumber evidence="3">3.1.4.52</ecNumber>
    </submittedName>
</protein>
<organism evidence="3 4">
    <name type="scientific">Calidithermus terrae</name>
    <dbReference type="NCBI Taxonomy" id="1408545"/>
    <lineage>
        <taxon>Bacteria</taxon>
        <taxon>Thermotogati</taxon>
        <taxon>Deinococcota</taxon>
        <taxon>Deinococci</taxon>
        <taxon>Thermales</taxon>
        <taxon>Thermaceae</taxon>
        <taxon>Calidithermus</taxon>
    </lineage>
</organism>
<reference evidence="3 4" key="1">
    <citation type="submission" date="2018-08" db="EMBL/GenBank/DDBJ databases">
        <title>Meiothermus terrae DSM 26712 genome sequencing project.</title>
        <authorList>
            <person name="Da Costa M.S."/>
            <person name="Albuquerque L."/>
            <person name="Raposo P."/>
            <person name="Froufe H.J.C."/>
            <person name="Barroso C.S."/>
            <person name="Egas C."/>
        </authorList>
    </citation>
    <scope>NUCLEOTIDE SEQUENCE [LARGE SCALE GENOMIC DNA]</scope>
    <source>
        <strain evidence="3 4">DSM 26712</strain>
    </source>
</reference>
<dbReference type="EMBL" id="QXDL01000179">
    <property type="protein sequence ID" value="RIH81383.1"/>
    <property type="molecule type" value="Genomic_DNA"/>
</dbReference>
<dbReference type="InterPro" id="IPR003607">
    <property type="entry name" value="HD/PDEase_dom"/>
</dbReference>
<dbReference type="InterPro" id="IPR003018">
    <property type="entry name" value="GAF"/>
</dbReference>
<dbReference type="GO" id="GO:0071111">
    <property type="term" value="F:cyclic-guanylate-specific phosphodiesterase activity"/>
    <property type="evidence" value="ECO:0007669"/>
    <property type="project" value="UniProtKB-EC"/>
</dbReference>
<dbReference type="Pfam" id="PF13185">
    <property type="entry name" value="GAF_2"/>
    <property type="match status" value="4"/>
</dbReference>
<name>A0A399ECX1_9DEIN</name>
<dbReference type="PROSITE" id="PS51832">
    <property type="entry name" value="HD_GYP"/>
    <property type="match status" value="1"/>
</dbReference>
<evidence type="ECO:0000313" key="4">
    <source>
        <dbReference type="Proteomes" id="UP000265715"/>
    </source>
</evidence>
<sequence length="1220" mass="133302">MAPAPDPRSAGARPAESKAEPPYATLLRTVEALATRSEAEAWQSILESAVAVVPGAEAGSLRLRQGERYRFVAQVGFGEEVLGIETSEEAAVRWYGDPEGWRRGEPRILSREQLHPTIELDPNNQHLVERIGKHMTQIQANLSVPIVLRGETVAEINLDSLSDPAAFDADSVHIARDYALQITALLVARRDREELEARAREFEVIEAATEALRGATSSRGIAERLQVEIARLMNSEHVVVGLLDPKDAALRLEAAQGLFEAFLGAEVPRGRGLAWRALEQRQPVHTPDATQDPRAYLPPARRRHKVPPHEQLVVPFFASDGSPLGVLGSGRRHPGRYSPLDVRLLQVVANVAATALERVRETEALRQRLHELEVLEQVSKALNDALAARDVLETVAGQITKLMGSVSSGIFLLSPDGQELRMAAARGSFTAYLGVGVPKGQGLSWAAVTSGQPVLSADALNDPRVYTAFRQQDLPRSRAVVPMYDSQGRVLGTLVASRNEPNAFSPKDVGVLQVIANVTASALERVRSSEGLQARLRELQTIADISQALKDAATRQEIGERVVSESARLLQSEHAALLTLTPSRQELEVVAGVGWFSQVEAFWLPRGMGLAWHALESRQTVYSPDVADDPHGFTPAQAREGGLNRSQITLPLLDSAGLPLGALICGRDAFDGYTPQEVQLVELIGNLTASALERVRTTEGLLERVHELEVIGSLTRALSDARSGQEVAQTLLAVARDLSHADWVALYRVSARDRLHLVAELPPAADFEAPHNPGLAWAALESGQPYLVRDAWSDPRIYRNGESERWPRSLVILPLLDSAGTPVGVLHVARQAAGALGEQDLHLLSLVGNVAGSAFERVQVSESLQTQIQEKQALLDLSHLIEETYPQVLERAIERIRQLAGAELVILGRRRGETVYAHSVAGELELPWPLAAEVSVATLSELGLFERGHVHVPDSSHYPALEPYARLGVYSFYVTMASRESGAECGLTFCRRAKGGWSESERRLMDGGARLIGALVARLERTQRLEDAYERALRAIGVALEARDRETAGHTDRVAAMATQLGQALKLDPTAIRDLRWGAYLHDIGKLTIPDAILLKPGRLSPDEFALMKTHAPMGDDLVRNLPFVPPAARQVVRHHHERWDGRGYPDGLKGETIPLPARIFAVCDVFDALTSERPYKSALGREAAALELWQSARTGHLDQDLVGLFLRLQQLDSVVEPTD</sequence>
<dbReference type="EC" id="3.1.4.52" evidence="3"/>
<dbReference type="AlphaFoldDB" id="A0A399ECX1"/>
<gene>
    <name evidence="3" type="primary">rpfG_13</name>
    <name evidence="3" type="ORF">Mterra_03204</name>
</gene>
<accession>A0A399ECX1</accession>
<dbReference type="OrthoDB" id="9764808at2"/>
<feature type="domain" description="HD-GYP" evidence="2">
    <location>
        <begin position="1025"/>
        <end position="1220"/>
    </location>
</feature>
<dbReference type="SUPFAM" id="SSF109604">
    <property type="entry name" value="HD-domain/PDEase-like"/>
    <property type="match status" value="1"/>
</dbReference>
<dbReference type="PANTHER" id="PTHR43155:SF2">
    <property type="entry name" value="CYCLIC DI-GMP PHOSPHODIESTERASE PA4108"/>
    <property type="match status" value="1"/>
</dbReference>
<comment type="caution">
    <text evidence="3">The sequence shown here is derived from an EMBL/GenBank/DDBJ whole genome shotgun (WGS) entry which is preliminary data.</text>
</comment>
<dbReference type="Gene3D" id="3.30.450.40">
    <property type="match status" value="5"/>
</dbReference>
<evidence type="ECO:0000256" key="1">
    <source>
        <dbReference type="SAM" id="MobiDB-lite"/>
    </source>
</evidence>
<evidence type="ECO:0000313" key="3">
    <source>
        <dbReference type="EMBL" id="RIH81383.1"/>
    </source>
</evidence>
<feature type="region of interest" description="Disordered" evidence="1">
    <location>
        <begin position="1"/>
        <end position="21"/>
    </location>
</feature>
<keyword evidence="3" id="KW-0378">Hydrolase</keyword>
<evidence type="ECO:0000259" key="2">
    <source>
        <dbReference type="PROSITE" id="PS51832"/>
    </source>
</evidence>
<proteinExistence type="predicted"/>
<dbReference type="RefSeq" id="WP_119316141.1">
    <property type="nucleotide sequence ID" value="NZ_QXDL01000179.1"/>
</dbReference>
<dbReference type="SMART" id="SM00065">
    <property type="entry name" value="GAF"/>
    <property type="match status" value="6"/>
</dbReference>
<dbReference type="PANTHER" id="PTHR43155">
    <property type="entry name" value="CYCLIC DI-GMP PHOSPHODIESTERASE PA4108-RELATED"/>
    <property type="match status" value="1"/>
</dbReference>
<dbReference type="Gene3D" id="1.10.3210.10">
    <property type="entry name" value="Hypothetical protein af1432"/>
    <property type="match status" value="1"/>
</dbReference>
<dbReference type="SUPFAM" id="SSF55781">
    <property type="entry name" value="GAF domain-like"/>
    <property type="match status" value="5"/>
</dbReference>
<dbReference type="CDD" id="cd00077">
    <property type="entry name" value="HDc"/>
    <property type="match status" value="1"/>
</dbReference>
<dbReference type="Proteomes" id="UP000265715">
    <property type="component" value="Unassembled WGS sequence"/>
</dbReference>
<keyword evidence="4" id="KW-1185">Reference proteome</keyword>
<dbReference type="InterPro" id="IPR037522">
    <property type="entry name" value="HD_GYP_dom"/>
</dbReference>
<dbReference type="Pfam" id="PF13487">
    <property type="entry name" value="HD_5"/>
    <property type="match status" value="1"/>
</dbReference>
<dbReference type="SMART" id="SM00471">
    <property type="entry name" value="HDc"/>
    <property type="match status" value="1"/>
</dbReference>